<dbReference type="GO" id="GO:0005737">
    <property type="term" value="C:cytoplasm"/>
    <property type="evidence" value="ECO:0007669"/>
    <property type="project" value="UniProtKB-SubCell"/>
</dbReference>
<keyword evidence="4 11" id="KW-0963">Cytoplasm</keyword>
<sequence>MNTTELNSHYKTYLRDFLNFTKLERNLSDNTRDAYKRDLTRYLLFAQENCASLNDLTCEHIRLYLKDLAELGLESTSVSRNISAIRSLHRFLLSEKILSKNVAEEISLPKSSRYLPTVLTLDEVFRLLDMPMSEKNPSPKFALRDKAILELMYATGIRVSEAVELKQQSLYFEAGFIRVFGKGAKERLVPVGRSAIEWVRRYQTELRVRLMRNYSEDYLFLNARGKKLTRMSFYNIIVENAVRAEITKEISPHTLRHTFATHLLEGGADLRAVQEMLGHSTIKATQIYTHIDRQFLKEVHTSFHPRG</sequence>
<comment type="similarity">
    <text evidence="2 11">Belongs to the 'phage' integrase family. XerD subfamily.</text>
</comment>
<dbReference type="PROSITE" id="PS51898">
    <property type="entry name" value="TYR_RECOMBINASE"/>
    <property type="match status" value="1"/>
</dbReference>
<dbReference type="InterPro" id="IPR044068">
    <property type="entry name" value="CB"/>
</dbReference>
<dbReference type="Gene3D" id="1.10.443.10">
    <property type="entry name" value="Intergrase catalytic core"/>
    <property type="match status" value="1"/>
</dbReference>
<evidence type="ECO:0000256" key="1">
    <source>
        <dbReference type="ARBA" id="ARBA00004496"/>
    </source>
</evidence>
<keyword evidence="10 11" id="KW-0131">Cell cycle</keyword>
<accession>A0A395M264</accession>
<evidence type="ECO:0000256" key="5">
    <source>
        <dbReference type="ARBA" id="ARBA00022618"/>
    </source>
</evidence>
<dbReference type="NCBIfam" id="NF001399">
    <property type="entry name" value="PRK00283.1"/>
    <property type="match status" value="1"/>
</dbReference>
<dbReference type="Pfam" id="PF00589">
    <property type="entry name" value="Phage_integrase"/>
    <property type="match status" value="1"/>
</dbReference>
<dbReference type="InterPro" id="IPR013762">
    <property type="entry name" value="Integrase-like_cat_sf"/>
</dbReference>
<dbReference type="HAMAP" id="MF_01808">
    <property type="entry name" value="Recomb_XerC_XerD"/>
    <property type="match status" value="1"/>
</dbReference>
<keyword evidence="8 11" id="KW-0238">DNA-binding</keyword>
<dbReference type="CDD" id="cd00798">
    <property type="entry name" value="INT_XerDC_C"/>
    <property type="match status" value="1"/>
</dbReference>
<feature type="domain" description="Core-binding (CB)" evidence="13">
    <location>
        <begin position="1"/>
        <end position="93"/>
    </location>
</feature>
<dbReference type="Proteomes" id="UP000266389">
    <property type="component" value="Unassembled WGS sequence"/>
</dbReference>
<dbReference type="HAMAP" id="MF_01807">
    <property type="entry name" value="Recomb_XerD"/>
    <property type="match status" value="1"/>
</dbReference>
<dbReference type="InterPro" id="IPR004107">
    <property type="entry name" value="Integrase_SAM-like_N"/>
</dbReference>
<protein>
    <recommendedName>
        <fullName evidence="3 11">Tyrosine recombinase XerD</fullName>
    </recommendedName>
</protein>
<evidence type="ECO:0000256" key="10">
    <source>
        <dbReference type="ARBA" id="ARBA00023306"/>
    </source>
</evidence>
<dbReference type="GO" id="GO:0009037">
    <property type="term" value="F:tyrosine-based site-specific recombinase activity"/>
    <property type="evidence" value="ECO:0007669"/>
    <property type="project" value="UniProtKB-UniRule"/>
</dbReference>
<dbReference type="SUPFAM" id="SSF56349">
    <property type="entry name" value="DNA breaking-rejoining enzymes"/>
    <property type="match status" value="1"/>
</dbReference>
<dbReference type="PANTHER" id="PTHR30349">
    <property type="entry name" value="PHAGE INTEGRASE-RELATED"/>
    <property type="match status" value="1"/>
</dbReference>
<dbReference type="InterPro" id="IPR011010">
    <property type="entry name" value="DNA_brk_join_enz"/>
</dbReference>
<evidence type="ECO:0000256" key="3">
    <source>
        <dbReference type="ARBA" id="ARBA00015810"/>
    </source>
</evidence>
<dbReference type="PANTHER" id="PTHR30349:SF81">
    <property type="entry name" value="TYROSINE RECOMBINASE XERC"/>
    <property type="match status" value="1"/>
</dbReference>
<evidence type="ECO:0000256" key="8">
    <source>
        <dbReference type="ARBA" id="ARBA00023125"/>
    </source>
</evidence>
<feature type="active site" evidence="11">
    <location>
        <position position="158"/>
    </location>
</feature>
<organism evidence="14 15">
    <name type="scientific">Candidatus Thermochlorobacter aerophilus</name>
    <dbReference type="NCBI Taxonomy" id="1868324"/>
    <lineage>
        <taxon>Bacteria</taxon>
        <taxon>Pseudomonadati</taxon>
        <taxon>Chlorobiota</taxon>
        <taxon>Chlorobiia</taxon>
        <taxon>Chlorobiales</taxon>
        <taxon>Candidatus Thermochlorobacteriaceae</taxon>
        <taxon>Candidatus Thermochlorobacter</taxon>
    </lineage>
</organism>
<keyword evidence="7 11" id="KW-0229">DNA integration</keyword>
<proteinExistence type="inferred from homology"/>
<dbReference type="AlphaFoldDB" id="A0A395M264"/>
<dbReference type="GO" id="GO:0007059">
    <property type="term" value="P:chromosome segregation"/>
    <property type="evidence" value="ECO:0007669"/>
    <property type="project" value="UniProtKB-UniRule"/>
</dbReference>
<dbReference type="Pfam" id="PF02899">
    <property type="entry name" value="Phage_int_SAM_1"/>
    <property type="match status" value="1"/>
</dbReference>
<dbReference type="GO" id="GO:0051301">
    <property type="term" value="P:cell division"/>
    <property type="evidence" value="ECO:0007669"/>
    <property type="project" value="UniProtKB-KW"/>
</dbReference>
<dbReference type="InterPro" id="IPR023009">
    <property type="entry name" value="Tyrosine_recombinase_XerC/XerD"/>
</dbReference>
<name>A0A395M264_9BACT</name>
<dbReference type="GO" id="GO:0003677">
    <property type="term" value="F:DNA binding"/>
    <property type="evidence" value="ECO:0007669"/>
    <property type="project" value="UniProtKB-UniRule"/>
</dbReference>
<feature type="active site" evidence="11">
    <location>
        <position position="182"/>
    </location>
</feature>
<dbReference type="GO" id="GO:0006313">
    <property type="term" value="P:DNA transposition"/>
    <property type="evidence" value="ECO:0007669"/>
    <property type="project" value="UniProtKB-UniRule"/>
</dbReference>
<feature type="active site" evidence="11">
    <location>
        <position position="256"/>
    </location>
</feature>
<evidence type="ECO:0000259" key="12">
    <source>
        <dbReference type="PROSITE" id="PS51898"/>
    </source>
</evidence>
<comment type="subunit">
    <text evidence="11">Forms a cyclic heterotetrameric complex composed of two molecules of XerC and two molecules of XerD.</text>
</comment>
<comment type="function">
    <text evidence="11">Site-specific tyrosine recombinase, which acts by catalyzing the cutting and rejoining of the recombining DNA molecules. The XerC-XerD complex is essential to convert dimers of the bacterial chromosome into monomers to permit their segregation at cell division. It also contributes to the segregational stability of plasmids.</text>
</comment>
<dbReference type="PROSITE" id="PS51900">
    <property type="entry name" value="CB"/>
    <property type="match status" value="1"/>
</dbReference>
<keyword evidence="9 11" id="KW-0233">DNA recombination</keyword>
<keyword evidence="5 11" id="KW-0132">Cell division</keyword>
<comment type="subcellular location">
    <subcellularLocation>
        <location evidence="1 11">Cytoplasm</location>
    </subcellularLocation>
</comment>
<keyword evidence="6 11" id="KW-0159">Chromosome partition</keyword>
<evidence type="ECO:0000256" key="11">
    <source>
        <dbReference type="HAMAP-Rule" id="MF_01807"/>
    </source>
</evidence>
<dbReference type="InterPro" id="IPR050090">
    <property type="entry name" value="Tyrosine_recombinase_XerCD"/>
</dbReference>
<reference evidence="14 15" key="1">
    <citation type="journal article" date="2011" name="ISME J.">
        <title>Community ecology of hot spring cyanobacterial mats: predominant populations and their functional potential.</title>
        <authorList>
            <person name="Klatt C.G."/>
            <person name="Wood J.M."/>
            <person name="Rusch D.B."/>
            <person name="Bateson M.M."/>
            <person name="Hamamura N."/>
            <person name="Heidelberg J.F."/>
            <person name="Grossman A.R."/>
            <person name="Bhaya D."/>
            <person name="Cohan F.M."/>
            <person name="Kuhl M."/>
            <person name="Bryant D.A."/>
            <person name="Ward D.M."/>
        </authorList>
    </citation>
    <scope>NUCLEOTIDE SEQUENCE [LARGE SCALE GENOMIC DNA]</scope>
    <source>
        <strain evidence="14">OS</strain>
    </source>
</reference>
<evidence type="ECO:0000256" key="7">
    <source>
        <dbReference type="ARBA" id="ARBA00022908"/>
    </source>
</evidence>
<dbReference type="InterPro" id="IPR010998">
    <property type="entry name" value="Integrase_recombinase_N"/>
</dbReference>
<dbReference type="InterPro" id="IPR011932">
    <property type="entry name" value="Recomb_XerD"/>
</dbReference>
<evidence type="ECO:0000256" key="2">
    <source>
        <dbReference type="ARBA" id="ARBA00010450"/>
    </source>
</evidence>
<feature type="active site" description="O-(3'-phospho-DNA)-tyrosine intermediate" evidence="11">
    <location>
        <position position="288"/>
    </location>
</feature>
<dbReference type="InterPro" id="IPR002104">
    <property type="entry name" value="Integrase_catalytic"/>
</dbReference>
<evidence type="ECO:0000313" key="15">
    <source>
        <dbReference type="Proteomes" id="UP000266389"/>
    </source>
</evidence>
<feature type="active site" evidence="11">
    <location>
        <position position="279"/>
    </location>
</feature>
<evidence type="ECO:0000256" key="4">
    <source>
        <dbReference type="ARBA" id="ARBA00022490"/>
    </source>
</evidence>
<evidence type="ECO:0000256" key="9">
    <source>
        <dbReference type="ARBA" id="ARBA00023172"/>
    </source>
</evidence>
<evidence type="ECO:0000313" key="14">
    <source>
        <dbReference type="EMBL" id="RFM24867.1"/>
    </source>
</evidence>
<comment type="caution">
    <text evidence="14">The sequence shown here is derived from an EMBL/GenBank/DDBJ whole genome shotgun (WGS) entry which is preliminary data.</text>
</comment>
<dbReference type="EMBL" id="PHFL01000017">
    <property type="protein sequence ID" value="RFM24867.1"/>
    <property type="molecule type" value="Genomic_DNA"/>
</dbReference>
<dbReference type="Gene3D" id="1.10.150.130">
    <property type="match status" value="1"/>
</dbReference>
<evidence type="ECO:0000259" key="13">
    <source>
        <dbReference type="PROSITE" id="PS51900"/>
    </source>
</evidence>
<feature type="domain" description="Tyr recombinase" evidence="12">
    <location>
        <begin position="114"/>
        <end position="301"/>
    </location>
</feature>
<feature type="active site" evidence="11">
    <location>
        <position position="253"/>
    </location>
</feature>
<dbReference type="NCBIfam" id="TIGR02225">
    <property type="entry name" value="recomb_XerD"/>
    <property type="match status" value="1"/>
</dbReference>
<gene>
    <name evidence="11 14" type="primary">xerD</name>
    <name evidence="14" type="ORF">D0433_03585</name>
</gene>
<evidence type="ECO:0000256" key="6">
    <source>
        <dbReference type="ARBA" id="ARBA00022829"/>
    </source>
</evidence>